<gene>
    <name evidence="2" type="ORF">ACFSM5_13735</name>
</gene>
<feature type="signal peptide" evidence="1">
    <location>
        <begin position="1"/>
        <end position="17"/>
    </location>
</feature>
<protein>
    <recommendedName>
        <fullName evidence="4">Adhesin domain-containing protein</fullName>
    </recommendedName>
</protein>
<organism evidence="2 3">
    <name type="scientific">Lacibacterium aquatile</name>
    <dbReference type="NCBI Taxonomy" id="1168082"/>
    <lineage>
        <taxon>Bacteria</taxon>
        <taxon>Pseudomonadati</taxon>
        <taxon>Pseudomonadota</taxon>
        <taxon>Alphaproteobacteria</taxon>
        <taxon>Rhodospirillales</taxon>
        <taxon>Rhodospirillaceae</taxon>
    </lineage>
</organism>
<reference evidence="3" key="1">
    <citation type="journal article" date="2019" name="Int. J. Syst. Evol. Microbiol.">
        <title>The Global Catalogue of Microorganisms (GCM) 10K type strain sequencing project: providing services to taxonomists for standard genome sequencing and annotation.</title>
        <authorList>
            <consortium name="The Broad Institute Genomics Platform"/>
            <consortium name="The Broad Institute Genome Sequencing Center for Infectious Disease"/>
            <person name="Wu L."/>
            <person name="Ma J."/>
        </authorList>
    </citation>
    <scope>NUCLEOTIDE SEQUENCE [LARGE SCALE GENOMIC DNA]</scope>
    <source>
        <strain evidence="3">CGMCC 1.19062</strain>
    </source>
</reference>
<evidence type="ECO:0000313" key="2">
    <source>
        <dbReference type="EMBL" id="MFD2263958.1"/>
    </source>
</evidence>
<evidence type="ECO:0000313" key="3">
    <source>
        <dbReference type="Proteomes" id="UP001597295"/>
    </source>
</evidence>
<keyword evidence="3" id="KW-1185">Reference proteome</keyword>
<dbReference type="EMBL" id="JBHUIP010000012">
    <property type="protein sequence ID" value="MFD2263958.1"/>
    <property type="molecule type" value="Genomic_DNA"/>
</dbReference>
<dbReference type="RefSeq" id="WP_379877000.1">
    <property type="nucleotide sequence ID" value="NZ_JBHUIP010000012.1"/>
</dbReference>
<proteinExistence type="predicted"/>
<keyword evidence="1" id="KW-0732">Signal</keyword>
<evidence type="ECO:0008006" key="4">
    <source>
        <dbReference type="Google" id="ProtNLM"/>
    </source>
</evidence>
<accession>A0ABW5DTG1</accession>
<dbReference type="Proteomes" id="UP001597295">
    <property type="component" value="Unassembled WGS sequence"/>
</dbReference>
<evidence type="ECO:0000256" key="1">
    <source>
        <dbReference type="SAM" id="SignalP"/>
    </source>
</evidence>
<comment type="caution">
    <text evidence="2">The sequence shown here is derived from an EMBL/GenBank/DDBJ whole genome shotgun (WGS) entry which is preliminary data.</text>
</comment>
<feature type="chain" id="PRO_5045969214" description="Adhesin domain-containing protein" evidence="1">
    <location>
        <begin position="18"/>
        <end position="227"/>
    </location>
</feature>
<name>A0ABW5DTG1_9PROT</name>
<sequence>MKYPLPLFILLSFPALAAAPQSLPIQDITAVIVTGDASAIDVTSDPGRPYRVSLAVRRSGWFGNWSSNWFYNSCRDNSRIWKEGPELRVAVVESTGFGSSDCTVELKVNMPASAHVSITQKAARVALTGAYGDVDLDLRAGDVTLKGDVRTVAVRGDAVRANLSFGIVEAVTVDVAMLDVFLGFAPGSDISYRVDAAASFVDSALPNTPGAKPSVLVRADAARATIR</sequence>